<protein>
    <submittedName>
        <fullName evidence="1">Uncharacterized protein</fullName>
    </submittedName>
</protein>
<organism evidence="1">
    <name type="scientific">Ligilactobacillus agilis</name>
    <dbReference type="NCBI Taxonomy" id="1601"/>
    <lineage>
        <taxon>Bacteria</taxon>
        <taxon>Bacillati</taxon>
        <taxon>Bacillota</taxon>
        <taxon>Bacilli</taxon>
        <taxon>Lactobacillales</taxon>
        <taxon>Lactobacillaceae</taxon>
        <taxon>Ligilactobacillus</taxon>
    </lineage>
</organism>
<proteinExistence type="predicted"/>
<dbReference type="AlphaFoldDB" id="A0A6F9Y4U0"/>
<dbReference type="RefSeq" id="WP_172577173.1">
    <property type="nucleotide sequence ID" value="NZ_BLAP01000030.1"/>
</dbReference>
<gene>
    <name evidence="1" type="ORF">SN811_08400</name>
</gene>
<dbReference type="EMBL" id="BLAP01000030">
    <property type="protein sequence ID" value="GET12340.1"/>
    <property type="molecule type" value="Genomic_DNA"/>
</dbReference>
<comment type="caution">
    <text evidence="1">The sequence shown here is derived from an EMBL/GenBank/DDBJ whole genome shotgun (WGS) entry which is preliminary data.</text>
</comment>
<sequence length="100" mass="11721">MQIETTELRRKMSQINGRLEDYFKEVGKMEAQFIKLSASVTETVDETLNSDESNLLSIMYRERLDDLKVEIATVKNSLKQHQHITSDFSYKVYQNVDDLE</sequence>
<dbReference type="Proteomes" id="UP000494160">
    <property type="component" value="Unassembled WGS sequence"/>
</dbReference>
<reference evidence="1" key="1">
    <citation type="submission" date="2019-10" db="EMBL/GenBank/DDBJ databases">
        <title>Lactobacillus agilis SN811 Whole Genome Sequencing Project.</title>
        <authorList>
            <person name="Suzuki S."/>
            <person name="Endo A."/>
            <person name="Maeno S."/>
            <person name="Shiwa Y."/>
            <person name="Matsutani M."/>
            <person name="Kajikawa A."/>
        </authorList>
    </citation>
    <scope>NUCLEOTIDE SEQUENCE</scope>
    <source>
        <strain evidence="1">SN811</strain>
    </source>
</reference>
<accession>A0A6F9Y4U0</accession>
<evidence type="ECO:0000313" key="1">
    <source>
        <dbReference type="EMBL" id="GET12340.1"/>
    </source>
</evidence>
<name>A0A6F9Y4U0_9LACO</name>